<evidence type="ECO:0000313" key="5">
    <source>
        <dbReference type="Proteomes" id="UP000824242"/>
    </source>
</evidence>
<dbReference type="SUPFAM" id="SSF54211">
    <property type="entry name" value="Ribosomal protein S5 domain 2-like"/>
    <property type="match status" value="1"/>
</dbReference>
<proteinExistence type="inferred from homology"/>
<evidence type="ECO:0000313" key="4">
    <source>
        <dbReference type="EMBL" id="HIR47940.1"/>
    </source>
</evidence>
<gene>
    <name evidence="4" type="ORF">IAB89_09855</name>
</gene>
<dbReference type="PANTHER" id="PTHR16301">
    <property type="entry name" value="IMPACT-RELATED"/>
    <property type="match status" value="1"/>
</dbReference>
<evidence type="ECO:0000259" key="3">
    <source>
        <dbReference type="Pfam" id="PF09186"/>
    </source>
</evidence>
<reference evidence="4" key="2">
    <citation type="journal article" date="2021" name="PeerJ">
        <title>Extensive microbial diversity within the chicken gut microbiome revealed by metagenomics and culture.</title>
        <authorList>
            <person name="Gilroy R."/>
            <person name="Ravi A."/>
            <person name="Getino M."/>
            <person name="Pursley I."/>
            <person name="Horton D.L."/>
            <person name="Alikhan N.F."/>
            <person name="Baker D."/>
            <person name="Gharbi K."/>
            <person name="Hall N."/>
            <person name="Watson M."/>
            <person name="Adriaenssens E.M."/>
            <person name="Foster-Nyarko E."/>
            <person name="Jarju S."/>
            <person name="Secka A."/>
            <person name="Antonio M."/>
            <person name="Oren A."/>
            <person name="Chaudhuri R.R."/>
            <person name="La Ragione R."/>
            <person name="Hildebrand F."/>
            <person name="Pallen M.J."/>
        </authorList>
    </citation>
    <scope>NUCLEOTIDE SEQUENCE</scope>
    <source>
        <strain evidence="4">ChiSxjej1B13-7958</strain>
    </source>
</reference>
<dbReference type="Proteomes" id="UP000824242">
    <property type="component" value="Unassembled WGS sequence"/>
</dbReference>
<evidence type="ECO:0000259" key="2">
    <source>
        <dbReference type="Pfam" id="PF01205"/>
    </source>
</evidence>
<dbReference type="Pfam" id="PF09186">
    <property type="entry name" value="DUF1949"/>
    <property type="match status" value="1"/>
</dbReference>
<comment type="caution">
    <text evidence="4">The sequence shown here is derived from an EMBL/GenBank/DDBJ whole genome shotgun (WGS) entry which is preliminary data.</text>
</comment>
<dbReference type="NCBIfam" id="TIGR00257">
    <property type="entry name" value="IMPACT_YIGZ"/>
    <property type="match status" value="1"/>
</dbReference>
<dbReference type="InterPro" id="IPR035647">
    <property type="entry name" value="EFG_III/V"/>
</dbReference>
<accession>A0A9D1DF30</accession>
<dbReference type="GO" id="GO:0006446">
    <property type="term" value="P:regulation of translational initiation"/>
    <property type="evidence" value="ECO:0007669"/>
    <property type="project" value="TreeGrafter"/>
</dbReference>
<dbReference type="PANTHER" id="PTHR16301:SF20">
    <property type="entry name" value="IMPACT FAMILY MEMBER YIGZ"/>
    <property type="match status" value="1"/>
</dbReference>
<dbReference type="InterPro" id="IPR015796">
    <property type="entry name" value="Impact_YigZ-like"/>
</dbReference>
<name>A0A9D1DF30_9FIRM</name>
<dbReference type="AlphaFoldDB" id="A0A9D1DF30"/>
<dbReference type="InterPro" id="IPR015269">
    <property type="entry name" value="UPF0029_Impact_C"/>
</dbReference>
<dbReference type="InterPro" id="IPR023582">
    <property type="entry name" value="Impact"/>
</dbReference>
<evidence type="ECO:0000256" key="1">
    <source>
        <dbReference type="ARBA" id="ARBA00007665"/>
    </source>
</evidence>
<dbReference type="EMBL" id="DVGZ01000108">
    <property type="protein sequence ID" value="HIR47940.1"/>
    <property type="molecule type" value="Genomic_DNA"/>
</dbReference>
<protein>
    <submittedName>
        <fullName evidence="4">YigZ family protein</fullName>
    </submittedName>
</protein>
<dbReference type="InterPro" id="IPR036956">
    <property type="entry name" value="Impact_N_sf"/>
</dbReference>
<dbReference type="GO" id="GO:0005737">
    <property type="term" value="C:cytoplasm"/>
    <property type="evidence" value="ECO:0007669"/>
    <property type="project" value="TreeGrafter"/>
</dbReference>
<dbReference type="Gene3D" id="3.30.70.240">
    <property type="match status" value="1"/>
</dbReference>
<comment type="similarity">
    <text evidence="1">Belongs to the IMPACT family.</text>
</comment>
<dbReference type="SUPFAM" id="SSF54980">
    <property type="entry name" value="EF-G C-terminal domain-like"/>
    <property type="match status" value="1"/>
</dbReference>
<dbReference type="InterPro" id="IPR001498">
    <property type="entry name" value="Impact_N"/>
</dbReference>
<organism evidence="4 5">
    <name type="scientific">Candidatus Caccousia avicola</name>
    <dbReference type="NCBI Taxonomy" id="2840721"/>
    <lineage>
        <taxon>Bacteria</taxon>
        <taxon>Bacillati</taxon>
        <taxon>Bacillota</taxon>
        <taxon>Clostridia</taxon>
        <taxon>Eubacteriales</taxon>
        <taxon>Oscillospiraceae</taxon>
        <taxon>Oscillospiraceae incertae sedis</taxon>
        <taxon>Candidatus Caccousia</taxon>
    </lineage>
</organism>
<feature type="domain" description="Impact N-terminal" evidence="2">
    <location>
        <begin position="18"/>
        <end position="122"/>
    </location>
</feature>
<dbReference type="Pfam" id="PF01205">
    <property type="entry name" value="Impact_N"/>
    <property type="match status" value="1"/>
</dbReference>
<reference evidence="4" key="1">
    <citation type="submission" date="2020-10" db="EMBL/GenBank/DDBJ databases">
        <authorList>
            <person name="Gilroy R."/>
        </authorList>
    </citation>
    <scope>NUCLEOTIDE SEQUENCE</scope>
    <source>
        <strain evidence="4">ChiSxjej1B13-7958</strain>
    </source>
</reference>
<sequence length="207" mass="22461">MQEYKTILKPVSVEFVERRSRFIGHVCPVESEEEALAFLAELRTRHWDATHNVYAYSLRQSGIQRYSDDGEPQGTAGIPTLDVLRKSGVTDVIAVVTRYFGGILLGAGGLVRAYSHAVSLALEESGIAVMRMCALAELTCSYSQYGRVAALIPECGGILDDSQFGESVTLSFHIAPDALPAFERELADATCGECSVSVSGERFFACP</sequence>
<dbReference type="InterPro" id="IPR020568">
    <property type="entry name" value="Ribosomal_Su5_D2-typ_SF"/>
</dbReference>
<feature type="domain" description="UPF0029" evidence="3">
    <location>
        <begin position="138"/>
        <end position="192"/>
    </location>
</feature>
<dbReference type="Gene3D" id="3.30.230.30">
    <property type="entry name" value="Impact, N-terminal domain"/>
    <property type="match status" value="1"/>
</dbReference>